<dbReference type="AlphaFoldDB" id="A0A345C0Q1"/>
<dbReference type="PANTHER" id="PTHR46018">
    <property type="entry name" value="ZINC PHOSPHODIESTERASE ELAC PROTEIN 1"/>
    <property type="match status" value="1"/>
</dbReference>
<sequence>MKQITVTMLGTGSPFPDLNRAASAQLLQIDDMNILIDCGQETTSQLQKVGIEPQNVSHLWFTHLHSDHTMGYLQFLIGGWHLGRRELSVTGPKGIKQFHETVLEMYKDDINYRTSLGIPSSGIHDVKIHEIEEAGDIPSGDIPAKVTAAPMIHNVTTYAYRFDIDDTVVVFSGDTSPTNELTMLSKNADLLIHDCVITTKEKKDNSVLDTAWEKLKKEHCTPAQAAETAKQSNSDRLLLTHFLPSIDEEHIEHEVKRVYDGELILGKDLQTLELSKKAVN</sequence>
<reference evidence="4 5" key="1">
    <citation type="journal article" date="2018" name="J. Microbiol.">
        <title>Salicibibacter kimchii gen. nov., sp. nov., a moderately halophilic and alkalitolerant bacterium in the family Bacillaceae, isolated from kimchi.</title>
        <authorList>
            <person name="Jang J.Y."/>
            <person name="Oh Y.J."/>
            <person name="Lim S.K."/>
            <person name="Park H.K."/>
            <person name="Lee C."/>
            <person name="Kim J.Y."/>
            <person name="Lee M.A."/>
            <person name="Choi H.J."/>
        </authorList>
    </citation>
    <scope>NUCLEOTIDE SEQUENCE [LARGE SCALE GENOMIC DNA]</scope>
    <source>
        <strain evidence="4 5">NKC1-1</strain>
    </source>
</reference>
<dbReference type="Pfam" id="PF23023">
    <property type="entry name" value="Anti-Pycsar_Apyc1"/>
    <property type="match status" value="1"/>
</dbReference>
<proteinExistence type="predicted"/>
<dbReference type="Proteomes" id="UP000252100">
    <property type="component" value="Chromosome"/>
</dbReference>
<evidence type="ECO:0000256" key="2">
    <source>
        <dbReference type="ARBA" id="ARBA00022801"/>
    </source>
</evidence>
<protein>
    <submittedName>
        <fullName evidence="4">MBL fold metallo-hydrolase</fullName>
    </submittedName>
</protein>
<keyword evidence="1" id="KW-0255">Endonuclease</keyword>
<dbReference type="CDD" id="cd07719">
    <property type="entry name" value="arylsulfatase_AtsA-like_MBL-fold"/>
    <property type="match status" value="1"/>
</dbReference>
<keyword evidence="5" id="KW-1185">Reference proteome</keyword>
<dbReference type="InterPro" id="IPR036866">
    <property type="entry name" value="RibonucZ/Hydroxyglut_hydro"/>
</dbReference>
<dbReference type="InterPro" id="IPR044094">
    <property type="entry name" value="AtsA-like_MBL-fold"/>
</dbReference>
<evidence type="ECO:0000256" key="1">
    <source>
        <dbReference type="ARBA" id="ARBA00022759"/>
    </source>
</evidence>
<keyword evidence="1" id="KW-0540">Nuclease</keyword>
<dbReference type="PANTHER" id="PTHR46018:SF2">
    <property type="entry name" value="ZINC PHOSPHODIESTERASE ELAC PROTEIN 1"/>
    <property type="match status" value="1"/>
</dbReference>
<evidence type="ECO:0000313" key="4">
    <source>
        <dbReference type="EMBL" id="AXF56782.1"/>
    </source>
</evidence>
<dbReference type="RefSeq" id="WP_114374022.1">
    <property type="nucleotide sequence ID" value="NZ_CP031092.1"/>
</dbReference>
<dbReference type="OrthoDB" id="9800940at2"/>
<dbReference type="SUPFAM" id="SSF56281">
    <property type="entry name" value="Metallo-hydrolase/oxidoreductase"/>
    <property type="match status" value="1"/>
</dbReference>
<dbReference type="GO" id="GO:0042781">
    <property type="term" value="F:3'-tRNA processing endoribonuclease activity"/>
    <property type="evidence" value="ECO:0007669"/>
    <property type="project" value="TreeGrafter"/>
</dbReference>
<gene>
    <name evidence="4" type="ORF">DT065_12710</name>
</gene>
<dbReference type="KEGG" id="rue:DT065_12710"/>
<keyword evidence="3" id="KW-0862">Zinc</keyword>
<dbReference type="Gene3D" id="3.60.15.10">
    <property type="entry name" value="Ribonuclease Z/Hydroxyacylglutathione hydrolase-like"/>
    <property type="match status" value="1"/>
</dbReference>
<name>A0A345C0Q1_9BACI</name>
<dbReference type="EMBL" id="CP031092">
    <property type="protein sequence ID" value="AXF56782.1"/>
    <property type="molecule type" value="Genomic_DNA"/>
</dbReference>
<keyword evidence="2 4" id="KW-0378">Hydrolase</keyword>
<organism evidence="4 5">
    <name type="scientific">Salicibibacter kimchii</name>
    <dbReference type="NCBI Taxonomy" id="2099786"/>
    <lineage>
        <taxon>Bacteria</taxon>
        <taxon>Bacillati</taxon>
        <taxon>Bacillota</taxon>
        <taxon>Bacilli</taxon>
        <taxon>Bacillales</taxon>
        <taxon>Bacillaceae</taxon>
        <taxon>Salicibibacter</taxon>
    </lineage>
</organism>
<evidence type="ECO:0000313" key="5">
    <source>
        <dbReference type="Proteomes" id="UP000252100"/>
    </source>
</evidence>
<evidence type="ECO:0000256" key="3">
    <source>
        <dbReference type="ARBA" id="ARBA00022833"/>
    </source>
</evidence>
<accession>A0A345C0Q1</accession>